<sequence>MTRRALSAMKVQKNGVIVNIIGIVGVSPKAEYIAGCTTNAALRAFTHAVGGESRRLTMPHLACSLFR</sequence>
<comment type="caution">
    <text evidence="1">The sequence shown here is derived from an EMBL/GenBank/DDBJ whole genome shotgun (WGS) entry which is preliminary data.</text>
</comment>
<dbReference type="EMBL" id="AKCV02000015">
    <property type="protein sequence ID" value="TMS58296.1"/>
    <property type="molecule type" value="Genomic_DNA"/>
</dbReference>
<proteinExistence type="predicted"/>
<evidence type="ECO:0000313" key="2">
    <source>
        <dbReference type="Proteomes" id="UP000004277"/>
    </source>
</evidence>
<keyword evidence="2" id="KW-1185">Reference proteome</keyword>
<evidence type="ECO:0000313" key="1">
    <source>
        <dbReference type="EMBL" id="TMS58296.1"/>
    </source>
</evidence>
<gene>
    <name evidence="1" type="ORF">MW7_005960</name>
</gene>
<name>A0ACD3SQ37_9BURK</name>
<reference evidence="1" key="1">
    <citation type="submission" date="2019-05" db="EMBL/GenBank/DDBJ databases">
        <title>Revised genome assembly of Burkholderiaceae (previously Ralstonia) sp. PBA.</title>
        <authorList>
            <person name="Gan H.M."/>
        </authorList>
    </citation>
    <scope>NUCLEOTIDE SEQUENCE</scope>
    <source>
        <strain evidence="1">PBA</strain>
    </source>
</reference>
<accession>A0ACD3SQ37</accession>
<organism evidence="1 2">
    <name type="scientific">Imbroritus primus</name>
    <dbReference type="NCBI Taxonomy" id="3058603"/>
    <lineage>
        <taxon>Bacteria</taxon>
        <taxon>Pseudomonadati</taxon>
        <taxon>Pseudomonadota</taxon>
        <taxon>Betaproteobacteria</taxon>
        <taxon>Burkholderiales</taxon>
        <taxon>Burkholderiaceae</taxon>
        <taxon>Imbroritus</taxon>
    </lineage>
</organism>
<protein>
    <submittedName>
        <fullName evidence="1">Uncharacterized protein</fullName>
    </submittedName>
</protein>
<dbReference type="Proteomes" id="UP000004277">
    <property type="component" value="Unassembled WGS sequence"/>
</dbReference>